<reference evidence="1" key="1">
    <citation type="submission" date="2023-04" db="EMBL/GenBank/DDBJ databases">
        <title>Genome dynamics across the evolutionary transition to endosymbiosis.</title>
        <authorList>
            <person name="Siozios S."/>
            <person name="Nadal-Jimenez P."/>
            <person name="Azagi T."/>
            <person name="Sprong H."/>
            <person name="Frost C.L."/>
            <person name="Parratt S.R."/>
            <person name="Taylor G."/>
            <person name="Brettell L."/>
            <person name="Lew K.C."/>
            <person name="Croft L."/>
            <person name="King K.C."/>
            <person name="Brockhurst M.A."/>
            <person name="Hypsa V."/>
            <person name="Novakova E."/>
            <person name="Darby A.C."/>
            <person name="Hurst G.D.D."/>
        </authorList>
    </citation>
    <scope>NUCLEOTIDE SEQUENCE</scope>
    <source>
        <strain evidence="1">AIh</strain>
    </source>
</reference>
<dbReference type="Proteomes" id="UP001177597">
    <property type="component" value="Chromosome"/>
</dbReference>
<name>A0AA95GD84_9GAMM</name>
<sequence>MLNSINQTFQISDYSSQVVNQQAVSALTSANTEDKLVSQFLTVGNSNIDLKEIEKKENDLFDAVKKNSRLLDTSNTPESTEQPKRFHQAGLAIGILHDFQPVDRISEIAVAKKKAEHIYNNLPIKNQLDEPEVVIENRGKAFVASFLSASTTPLDSTVYAQALNIGSGVINDMPIDNLMVNHFSTMWNLRDTLAASMPAMKTTS</sequence>
<accession>A0AA95GD84</accession>
<evidence type="ECO:0000313" key="2">
    <source>
        <dbReference type="Proteomes" id="UP001177597"/>
    </source>
</evidence>
<dbReference type="AlphaFoldDB" id="A0AA95GD84"/>
<organism evidence="1 2">
    <name type="scientific">Arsenophonus nasoniae</name>
    <name type="common">son-killer infecting Nasonia vitripennis</name>
    <dbReference type="NCBI Taxonomy" id="638"/>
    <lineage>
        <taxon>Bacteria</taxon>
        <taxon>Pseudomonadati</taxon>
        <taxon>Pseudomonadota</taxon>
        <taxon>Gammaproteobacteria</taxon>
        <taxon>Enterobacterales</taxon>
        <taxon>Morganellaceae</taxon>
        <taxon>Arsenophonus</taxon>
    </lineage>
</organism>
<evidence type="ECO:0000313" key="1">
    <source>
        <dbReference type="EMBL" id="WGL94940.1"/>
    </source>
</evidence>
<dbReference type="EMBL" id="CP123498">
    <property type="protein sequence ID" value="WGL94940.1"/>
    <property type="molecule type" value="Genomic_DNA"/>
</dbReference>
<protein>
    <submittedName>
        <fullName evidence="1">Uncharacterized protein</fullName>
    </submittedName>
</protein>
<gene>
    <name evidence="1" type="ORF">QE207_14895</name>
</gene>
<dbReference type="RefSeq" id="WP_280629059.1">
    <property type="nucleotide sequence ID" value="NZ_CP123498.1"/>
</dbReference>
<proteinExistence type="predicted"/>